<organism evidence="2 3">
    <name type="scientific">Dankookia rubra</name>
    <dbReference type="NCBI Taxonomy" id="1442381"/>
    <lineage>
        <taxon>Bacteria</taxon>
        <taxon>Pseudomonadati</taxon>
        <taxon>Pseudomonadota</taxon>
        <taxon>Alphaproteobacteria</taxon>
        <taxon>Acetobacterales</taxon>
        <taxon>Roseomonadaceae</taxon>
        <taxon>Dankookia</taxon>
    </lineage>
</organism>
<name>A0A4R5Q7C7_9PROT</name>
<dbReference type="RefSeq" id="WP_133292710.1">
    <property type="nucleotide sequence ID" value="NZ_SMSJ01000119.1"/>
</dbReference>
<dbReference type="AlphaFoldDB" id="A0A4R5Q7C7"/>
<dbReference type="Proteomes" id="UP000295096">
    <property type="component" value="Unassembled WGS sequence"/>
</dbReference>
<dbReference type="OrthoDB" id="7977346at2"/>
<keyword evidence="3" id="KW-1185">Reference proteome</keyword>
<dbReference type="InterPro" id="IPR003347">
    <property type="entry name" value="JmjC_dom"/>
</dbReference>
<sequence length="315" mass="36431">MSQKAILNWELQSLRDFGKVPVMLQHNLHHDELFSDTALERLFENIERRDYYVNTMNIASQDPRSRREGEIRDLSGAQVLEAVKNGQIWILLLRPHQAEPRYRQLLKNIYDEIAAKQRGFHSSFEKITVLISSPRIQVYYHCDIPGQTLWQVRGNKTVYVYPAEAPFLDRPTLENIALGKAHEISLPYNASFDDHAMVFDLQPGQMLHWPLNAPHRISNGDSMNVSFTTEHFTPAIRRMYHVNCANGILRSSLGINNPNQQLGGAVYWGKFFLSNAYRALRKSRMGTRRHLAVDFCVDPSSPRCVRDIPIYRIQE</sequence>
<accession>A0A4R5Q7C7</accession>
<evidence type="ECO:0000313" key="2">
    <source>
        <dbReference type="EMBL" id="TDH58463.1"/>
    </source>
</evidence>
<dbReference type="Gene3D" id="2.60.120.650">
    <property type="entry name" value="Cupin"/>
    <property type="match status" value="1"/>
</dbReference>
<proteinExistence type="predicted"/>
<dbReference type="EMBL" id="SMSJ01000119">
    <property type="protein sequence ID" value="TDH58463.1"/>
    <property type="molecule type" value="Genomic_DNA"/>
</dbReference>
<evidence type="ECO:0000259" key="1">
    <source>
        <dbReference type="PROSITE" id="PS51184"/>
    </source>
</evidence>
<dbReference type="PROSITE" id="PS51184">
    <property type="entry name" value="JMJC"/>
    <property type="match status" value="1"/>
</dbReference>
<reference evidence="2 3" key="1">
    <citation type="journal article" date="2016" name="J. Microbiol.">
        <title>Dankookia rubra gen. nov., sp. nov., an alphaproteobacterium isolated from sediment of a shallow stream.</title>
        <authorList>
            <person name="Kim W.H."/>
            <person name="Kim D.H."/>
            <person name="Kang K."/>
            <person name="Ahn T.Y."/>
        </authorList>
    </citation>
    <scope>NUCLEOTIDE SEQUENCE [LARGE SCALE GENOMIC DNA]</scope>
    <source>
        <strain evidence="2 3">JCM30602</strain>
    </source>
</reference>
<comment type="caution">
    <text evidence="2">The sequence shown here is derived from an EMBL/GenBank/DDBJ whole genome shotgun (WGS) entry which is preliminary data.</text>
</comment>
<gene>
    <name evidence="2" type="ORF">E2C06_32470</name>
</gene>
<dbReference type="SUPFAM" id="SSF51197">
    <property type="entry name" value="Clavaminate synthase-like"/>
    <property type="match status" value="1"/>
</dbReference>
<evidence type="ECO:0000313" key="3">
    <source>
        <dbReference type="Proteomes" id="UP000295096"/>
    </source>
</evidence>
<feature type="domain" description="JmjC" evidence="1">
    <location>
        <begin position="102"/>
        <end position="244"/>
    </location>
</feature>
<protein>
    <recommendedName>
        <fullName evidence="1">JmjC domain-containing protein</fullName>
    </recommendedName>
</protein>